<feature type="transmembrane region" description="Helical" evidence="2">
    <location>
        <begin position="71"/>
        <end position="92"/>
    </location>
</feature>
<dbReference type="EMBL" id="ABEU02000008">
    <property type="protein sequence ID" value="PNR49066.1"/>
    <property type="molecule type" value="Genomic_DNA"/>
</dbReference>
<dbReference type="Proteomes" id="UP000006727">
    <property type="component" value="Chromosome 8"/>
</dbReference>
<dbReference type="RefSeq" id="XP_024381719.1">
    <property type="nucleotide sequence ID" value="XM_024525951.2"/>
</dbReference>
<keyword evidence="2" id="KW-0812">Transmembrane</keyword>
<evidence type="ECO:0000256" key="1">
    <source>
        <dbReference type="SAM" id="MobiDB-lite"/>
    </source>
</evidence>
<dbReference type="Gramene" id="Pp3c8_510V3.2">
    <property type="protein sequence ID" value="Pp3c8_510V3.2"/>
    <property type="gene ID" value="Pp3c8_510"/>
</dbReference>
<keyword evidence="2" id="KW-0472">Membrane</keyword>
<feature type="transmembrane region" description="Helical" evidence="2">
    <location>
        <begin position="43"/>
        <end position="65"/>
    </location>
</feature>
<evidence type="ECO:0000313" key="3">
    <source>
        <dbReference type="EMBL" id="PNR49066.1"/>
    </source>
</evidence>
<dbReference type="GeneID" id="112285277"/>
<dbReference type="Gramene" id="Pp3c8_510V3.3">
    <property type="protein sequence ID" value="Pp3c8_510V3.3"/>
    <property type="gene ID" value="Pp3c8_510"/>
</dbReference>
<keyword evidence="5" id="KW-1185">Reference proteome</keyword>
<dbReference type="Gramene" id="Pp3c8_510V3.7">
    <property type="protein sequence ID" value="Pp3c8_510V3.7"/>
    <property type="gene ID" value="Pp3c8_510"/>
</dbReference>
<dbReference type="EnsemblPlants" id="Pp3c8_510V3.3">
    <property type="protein sequence ID" value="Pp3c8_510V3.3"/>
    <property type="gene ID" value="Pp3c8_510"/>
</dbReference>
<dbReference type="EnsemblPlants" id="Pp3c8_510V3.7">
    <property type="protein sequence ID" value="Pp3c8_510V3.7"/>
    <property type="gene ID" value="Pp3c8_510"/>
</dbReference>
<dbReference type="PaxDb" id="3218-PP1S325_47V6.2"/>
<evidence type="ECO:0008006" key="6">
    <source>
        <dbReference type="Google" id="ProtNLM"/>
    </source>
</evidence>
<dbReference type="Gramene" id="Pp3c8_510V3.5">
    <property type="protein sequence ID" value="Pp3c8_510V3.5"/>
    <property type="gene ID" value="Pp3c8_510"/>
</dbReference>
<dbReference type="Gramene" id="Pp3c8_510V3.4">
    <property type="protein sequence ID" value="Pp3c8_510V3.4"/>
    <property type="gene ID" value="Pp3c8_510"/>
</dbReference>
<dbReference type="EnsemblPlants" id="Pp3c8_510V3.2">
    <property type="protein sequence ID" value="Pp3c8_510V3.2"/>
    <property type="gene ID" value="Pp3c8_510"/>
</dbReference>
<organism evidence="3">
    <name type="scientific">Physcomitrium patens</name>
    <name type="common">Spreading-leaved earth moss</name>
    <name type="synonym">Physcomitrella patens</name>
    <dbReference type="NCBI Taxonomy" id="3218"/>
    <lineage>
        <taxon>Eukaryota</taxon>
        <taxon>Viridiplantae</taxon>
        <taxon>Streptophyta</taxon>
        <taxon>Embryophyta</taxon>
        <taxon>Bryophyta</taxon>
        <taxon>Bryophytina</taxon>
        <taxon>Bryopsida</taxon>
        <taxon>Funariidae</taxon>
        <taxon>Funariales</taxon>
        <taxon>Funariaceae</taxon>
        <taxon>Physcomitrium</taxon>
    </lineage>
</organism>
<dbReference type="EnsemblPlants" id="Pp3c8_510V3.6">
    <property type="protein sequence ID" value="Pp3c8_510V3.6"/>
    <property type="gene ID" value="Pp3c8_510"/>
</dbReference>
<dbReference type="EnsemblPlants" id="Pp3c8_510V3.1">
    <property type="protein sequence ID" value="Pp3c8_510V3.1"/>
    <property type="gene ID" value="Pp3c8_510"/>
</dbReference>
<reference evidence="3 5" key="2">
    <citation type="journal article" date="2018" name="Plant J.">
        <title>The Physcomitrella patens chromosome-scale assembly reveals moss genome structure and evolution.</title>
        <authorList>
            <person name="Lang D."/>
            <person name="Ullrich K.K."/>
            <person name="Murat F."/>
            <person name="Fuchs J."/>
            <person name="Jenkins J."/>
            <person name="Haas F.B."/>
            <person name="Piednoel M."/>
            <person name="Gundlach H."/>
            <person name="Van Bel M."/>
            <person name="Meyberg R."/>
            <person name="Vives C."/>
            <person name="Morata J."/>
            <person name="Symeonidi A."/>
            <person name="Hiss M."/>
            <person name="Muchero W."/>
            <person name="Kamisugi Y."/>
            <person name="Saleh O."/>
            <person name="Blanc G."/>
            <person name="Decker E.L."/>
            <person name="van Gessel N."/>
            <person name="Grimwood J."/>
            <person name="Hayes R.D."/>
            <person name="Graham S.W."/>
            <person name="Gunter L.E."/>
            <person name="McDaniel S.F."/>
            <person name="Hoernstein S.N.W."/>
            <person name="Larsson A."/>
            <person name="Li F.W."/>
            <person name="Perroud P.F."/>
            <person name="Phillips J."/>
            <person name="Ranjan P."/>
            <person name="Rokshar D.S."/>
            <person name="Rothfels C.J."/>
            <person name="Schneider L."/>
            <person name="Shu S."/>
            <person name="Stevenson D.W."/>
            <person name="Thummler F."/>
            <person name="Tillich M."/>
            <person name="Villarreal Aguilar J.C."/>
            <person name="Widiez T."/>
            <person name="Wong G.K."/>
            <person name="Wymore A."/>
            <person name="Zhang Y."/>
            <person name="Zimmer A.D."/>
            <person name="Quatrano R.S."/>
            <person name="Mayer K.F.X."/>
            <person name="Goodstein D."/>
            <person name="Casacuberta J.M."/>
            <person name="Vandepoele K."/>
            <person name="Reski R."/>
            <person name="Cuming A.C."/>
            <person name="Tuskan G.A."/>
            <person name="Maumus F."/>
            <person name="Salse J."/>
            <person name="Schmutz J."/>
            <person name="Rensing S.A."/>
        </authorList>
    </citation>
    <scope>NUCLEOTIDE SEQUENCE [LARGE SCALE GENOMIC DNA]</scope>
    <source>
        <strain evidence="4 5">cv. Gransden 2004</strain>
    </source>
</reference>
<gene>
    <name evidence="4" type="primary">LOC112285277</name>
    <name evidence="3" type="ORF">PHYPA_010962</name>
</gene>
<dbReference type="EnsemblPlants" id="Pp3c8_510V3.5">
    <property type="protein sequence ID" value="Pp3c8_510V3.5"/>
    <property type="gene ID" value="Pp3c8_510"/>
</dbReference>
<dbReference type="RefSeq" id="XP_073392134.1">
    <property type="nucleotide sequence ID" value="XM_073536033.1"/>
</dbReference>
<feature type="compositionally biased region" description="Basic and acidic residues" evidence="1">
    <location>
        <begin position="8"/>
        <end position="18"/>
    </location>
</feature>
<dbReference type="AlphaFoldDB" id="A0A2K1K5L2"/>
<evidence type="ECO:0000313" key="5">
    <source>
        <dbReference type="Proteomes" id="UP000006727"/>
    </source>
</evidence>
<protein>
    <recommendedName>
        <fullName evidence="6">Transmembrane protein</fullName>
    </recommendedName>
</protein>
<dbReference type="RefSeq" id="XP_073392133.1">
    <property type="nucleotide sequence ID" value="XM_073536032.1"/>
</dbReference>
<name>A0A2K1K5L2_PHYPA</name>
<reference evidence="3 5" key="1">
    <citation type="journal article" date="2008" name="Science">
        <title>The Physcomitrella genome reveals evolutionary insights into the conquest of land by plants.</title>
        <authorList>
            <person name="Rensing S."/>
            <person name="Lang D."/>
            <person name="Zimmer A."/>
            <person name="Terry A."/>
            <person name="Salamov A."/>
            <person name="Shapiro H."/>
            <person name="Nishiyama T."/>
            <person name="Perroud P.-F."/>
            <person name="Lindquist E."/>
            <person name="Kamisugi Y."/>
            <person name="Tanahashi T."/>
            <person name="Sakakibara K."/>
            <person name="Fujita T."/>
            <person name="Oishi K."/>
            <person name="Shin-I T."/>
            <person name="Kuroki Y."/>
            <person name="Toyoda A."/>
            <person name="Suzuki Y."/>
            <person name="Hashimoto A."/>
            <person name="Yamaguchi K."/>
            <person name="Sugano A."/>
            <person name="Kohara Y."/>
            <person name="Fujiyama A."/>
            <person name="Anterola A."/>
            <person name="Aoki S."/>
            <person name="Ashton N."/>
            <person name="Barbazuk W.B."/>
            <person name="Barker E."/>
            <person name="Bennetzen J."/>
            <person name="Bezanilla M."/>
            <person name="Blankenship R."/>
            <person name="Cho S.H."/>
            <person name="Dutcher S."/>
            <person name="Estelle M."/>
            <person name="Fawcett J.A."/>
            <person name="Gundlach H."/>
            <person name="Hanada K."/>
            <person name="Heyl A."/>
            <person name="Hicks K.A."/>
            <person name="Hugh J."/>
            <person name="Lohr M."/>
            <person name="Mayer K."/>
            <person name="Melkozernov A."/>
            <person name="Murata T."/>
            <person name="Nelson D."/>
            <person name="Pils B."/>
            <person name="Prigge M."/>
            <person name="Reiss B."/>
            <person name="Renner T."/>
            <person name="Rombauts S."/>
            <person name="Rushton P."/>
            <person name="Sanderfoot A."/>
            <person name="Schween G."/>
            <person name="Shiu S.-H."/>
            <person name="Stueber K."/>
            <person name="Theodoulou F.L."/>
            <person name="Tu H."/>
            <person name="Van de Peer Y."/>
            <person name="Verrier P.J."/>
            <person name="Waters E."/>
            <person name="Wood A."/>
            <person name="Yang L."/>
            <person name="Cove D."/>
            <person name="Cuming A."/>
            <person name="Hasebe M."/>
            <person name="Lucas S."/>
            <person name="Mishler D.B."/>
            <person name="Reski R."/>
            <person name="Grigoriev I."/>
            <person name="Quatrano R.S."/>
            <person name="Boore J.L."/>
        </authorList>
    </citation>
    <scope>NUCLEOTIDE SEQUENCE [LARGE SCALE GENOMIC DNA]</scope>
    <source>
        <strain evidence="4 5">cv. Gransden 2004</strain>
    </source>
</reference>
<proteinExistence type="predicted"/>
<dbReference type="Gramene" id="Pp3c8_510V3.1">
    <property type="protein sequence ID" value="Pp3c8_510V3.1"/>
    <property type="gene ID" value="Pp3c8_510"/>
</dbReference>
<dbReference type="Gramene" id="Pp3c8_510V3.6">
    <property type="protein sequence ID" value="Pp3c8_510V3.6"/>
    <property type="gene ID" value="Pp3c8_510"/>
</dbReference>
<sequence length="122" mass="12929">MSGGPESLVERGMEKEPPTKAGAGEAVLLGALAKGVNAPTWTFLRIVLMSLCASLLCMLAVASNISGFGPLLHVFVLILVAITLFLLLNWFISEIGIVPVEEQMAELNLTDSDIGHSDAHLD</sequence>
<reference evidence="4" key="3">
    <citation type="submission" date="2020-12" db="UniProtKB">
        <authorList>
            <consortium name="EnsemblPlants"/>
        </authorList>
    </citation>
    <scope>IDENTIFICATION</scope>
</reference>
<evidence type="ECO:0000256" key="2">
    <source>
        <dbReference type="SAM" id="Phobius"/>
    </source>
</evidence>
<accession>A0A2K1K5L2</accession>
<keyword evidence="2" id="KW-1133">Transmembrane helix</keyword>
<dbReference type="OrthoDB" id="1928656at2759"/>
<dbReference type="OMA" id="QMREMDL"/>
<dbReference type="EnsemblPlants" id="Pp3c8_510V3.4">
    <property type="protein sequence ID" value="Pp3c8_510V3.4"/>
    <property type="gene ID" value="Pp3c8_510"/>
</dbReference>
<evidence type="ECO:0000313" key="4">
    <source>
        <dbReference type="EnsemblPlants" id="Pp3c8_510V3.1"/>
    </source>
</evidence>
<feature type="region of interest" description="Disordered" evidence="1">
    <location>
        <begin position="1"/>
        <end position="20"/>
    </location>
</feature>
<dbReference type="RefSeq" id="XP_024381718.1">
    <property type="nucleotide sequence ID" value="XM_024525950.2"/>
</dbReference>